<dbReference type="Proteomes" id="UP001294444">
    <property type="component" value="Unassembled WGS sequence"/>
</dbReference>
<evidence type="ECO:0000256" key="4">
    <source>
        <dbReference type="ARBA" id="ARBA00022502"/>
    </source>
</evidence>
<evidence type="ECO:0000256" key="7">
    <source>
        <dbReference type="ARBA" id="ARBA00022989"/>
    </source>
</evidence>
<keyword evidence="12" id="KW-1185">Reference proteome</keyword>
<sequence>MQSQLTNSNSLHPTLWLNLPQSVLNTGCEPTLLIHLPAGVFYDPFTAHNPIITQGRTSKRGYNVELLTSTDDQIELEGAVGWTARRKAKAQATWFGTDQDAEVEEEQAQHEFGEEGTEEILQSLLREFSGGEQMRPGTAKIRHGVKNAAAATTQPKTAKAKAKVEIFGVEQAKDEVSTLMIRLNIDELRSADGMVKLEIPLHTRYHPPQMSTDSSSKSTLPWPHSPYLTLLEEILPTALTKAFTQTKLSLLNLLGQPSFPTSSSNDLSSSSSKRSSGYVNVFIQKPTLYLTCSHFSDHSAIKYIQGFFSTTLTSIFPHSHSHLFSKVNNNNNNNNKVLVFMNDNNDDDDNIGELSSLLWLQLEIPVAKQEILPSVQLITLFTILTTCLFVMHYLYAIVLPTLQAVEITF</sequence>
<proteinExistence type="inferred from homology"/>
<organism evidence="11 12">
    <name type="scientific">Melanopsichium pennsylvanicum</name>
    <dbReference type="NCBI Taxonomy" id="63383"/>
    <lineage>
        <taxon>Eukaryota</taxon>
        <taxon>Fungi</taxon>
        <taxon>Dikarya</taxon>
        <taxon>Basidiomycota</taxon>
        <taxon>Ustilaginomycotina</taxon>
        <taxon>Ustilaginomycetes</taxon>
        <taxon>Ustilaginales</taxon>
        <taxon>Ustilaginaceae</taxon>
        <taxon>Melanopsichium</taxon>
    </lineage>
</organism>
<dbReference type="PANTHER" id="PTHR28650:SF1">
    <property type="entry name" value="PHOSPHATIDYLINOSITOL-GLYCAN BIOSYNTHESIS CLASS X PROTEIN"/>
    <property type="match status" value="1"/>
</dbReference>
<evidence type="ECO:0000256" key="10">
    <source>
        <dbReference type="RuleBase" id="RU366056"/>
    </source>
</evidence>
<keyword evidence="6 10" id="KW-0256">Endoplasmic reticulum</keyword>
<dbReference type="InterPro" id="IPR040039">
    <property type="entry name" value="PIGX"/>
</dbReference>
<evidence type="ECO:0000256" key="6">
    <source>
        <dbReference type="ARBA" id="ARBA00022824"/>
    </source>
</evidence>
<keyword evidence="8 10" id="KW-0472">Membrane</keyword>
<reference evidence="11" key="1">
    <citation type="submission" date="2023-10" db="EMBL/GenBank/DDBJ databases">
        <authorList>
            <person name="Guldener U."/>
        </authorList>
    </citation>
    <scope>NUCLEOTIDE SEQUENCE</scope>
    <source>
        <strain evidence="11">Mp4</strain>
    </source>
</reference>
<evidence type="ECO:0000256" key="8">
    <source>
        <dbReference type="ARBA" id="ARBA00023136"/>
    </source>
</evidence>
<evidence type="ECO:0000256" key="5">
    <source>
        <dbReference type="ARBA" id="ARBA00022692"/>
    </source>
</evidence>
<evidence type="ECO:0000256" key="1">
    <source>
        <dbReference type="ARBA" id="ARBA00004389"/>
    </source>
</evidence>
<accession>A0AAJ4XTV3</accession>
<keyword evidence="7 10" id="KW-1133">Transmembrane helix</keyword>
<comment type="function">
    <text evidence="10">Required for proper folding and/or the stability of a subset of proteins in the endoplasmic reticulum. Component of glycosylphosphatidylinositol-mannosyltransferase 1 which transfers the first of the 4 mannoses in the GPI-anchor precursors during GPI-anchor biosynthesis. Probably acts by stabilizing the mannosyltransferase GPI14.</text>
</comment>
<keyword evidence="4 10" id="KW-0337">GPI-anchor biosynthesis</keyword>
<evidence type="ECO:0000256" key="2">
    <source>
        <dbReference type="ARBA" id="ARBA00004687"/>
    </source>
</evidence>
<evidence type="ECO:0000313" key="11">
    <source>
        <dbReference type="EMBL" id="SNX88011.1"/>
    </source>
</evidence>
<keyword evidence="9" id="KW-0325">Glycoprotein</keyword>
<protein>
    <recommendedName>
        <fullName evidence="10">Protein PBN1</fullName>
    </recommendedName>
</protein>
<dbReference type="EMBL" id="OAPG01000022">
    <property type="protein sequence ID" value="SNX88011.1"/>
    <property type="molecule type" value="Genomic_DNA"/>
</dbReference>
<keyword evidence="5 10" id="KW-0812">Transmembrane</keyword>
<name>A0AAJ4XTV3_9BASI</name>
<evidence type="ECO:0000256" key="9">
    <source>
        <dbReference type="ARBA" id="ARBA00023180"/>
    </source>
</evidence>
<dbReference type="PANTHER" id="PTHR28650">
    <property type="entry name" value="PHOSPHATIDYLINOSITOL-GLYCAN BIOSYNTHESIS CLASS X PROTEIN"/>
    <property type="match status" value="1"/>
</dbReference>
<comment type="pathway">
    <text evidence="2 10">Glycolipid biosynthesis; glycosylphosphatidylinositol-anchor biosynthesis.</text>
</comment>
<dbReference type="Pfam" id="PF08320">
    <property type="entry name" value="PIG-X"/>
    <property type="match status" value="2"/>
</dbReference>
<dbReference type="AlphaFoldDB" id="A0AAJ4XTV3"/>
<comment type="caution">
    <text evidence="11">The sequence shown here is derived from an EMBL/GenBank/DDBJ whole genome shotgun (WGS) entry which is preliminary data.</text>
</comment>
<evidence type="ECO:0000256" key="3">
    <source>
        <dbReference type="ARBA" id="ARBA00010345"/>
    </source>
</evidence>
<feature type="transmembrane region" description="Helical" evidence="10">
    <location>
        <begin position="377"/>
        <end position="399"/>
    </location>
</feature>
<dbReference type="GO" id="GO:0006506">
    <property type="term" value="P:GPI anchor biosynthetic process"/>
    <property type="evidence" value="ECO:0007669"/>
    <property type="project" value="UniProtKB-KW"/>
</dbReference>
<gene>
    <name evidence="11" type="ORF">MEPE_06722</name>
</gene>
<dbReference type="GO" id="GO:0005789">
    <property type="term" value="C:endoplasmic reticulum membrane"/>
    <property type="evidence" value="ECO:0007669"/>
    <property type="project" value="UniProtKB-SubCell"/>
</dbReference>
<comment type="subcellular location">
    <subcellularLocation>
        <location evidence="1 10">Endoplasmic reticulum membrane</location>
        <topology evidence="1 10">Single-pass membrane protein</topology>
    </subcellularLocation>
</comment>
<comment type="similarity">
    <text evidence="3 10">Belongs to the PIGX family.</text>
</comment>
<evidence type="ECO:0000313" key="12">
    <source>
        <dbReference type="Proteomes" id="UP001294444"/>
    </source>
</evidence>
<dbReference type="InterPro" id="IPR013233">
    <property type="entry name" value="PIG-X/PBN1"/>
</dbReference>